<name>S8C064_9LAMI</name>
<reference evidence="3 4" key="1">
    <citation type="journal article" date="2013" name="BMC Genomics">
        <title>The miniature genome of a carnivorous plant Genlisea aurea contains a low number of genes and short non-coding sequences.</title>
        <authorList>
            <person name="Leushkin E.V."/>
            <person name="Sutormin R.A."/>
            <person name="Nabieva E.R."/>
            <person name="Penin A.A."/>
            <person name="Kondrashov A.S."/>
            <person name="Logacheva M.D."/>
        </authorList>
    </citation>
    <scope>NUCLEOTIDE SEQUENCE [LARGE SCALE GENOMIC DNA]</scope>
</reference>
<dbReference type="InterPro" id="IPR002401">
    <property type="entry name" value="Cyt_P450_E_grp-I"/>
</dbReference>
<accession>S8C064</accession>
<dbReference type="SUPFAM" id="SSF48264">
    <property type="entry name" value="Cytochrome P450"/>
    <property type="match status" value="1"/>
</dbReference>
<dbReference type="Gene3D" id="1.10.630.10">
    <property type="entry name" value="Cytochrome P450"/>
    <property type="match status" value="1"/>
</dbReference>
<evidence type="ECO:0008006" key="5">
    <source>
        <dbReference type="Google" id="ProtNLM"/>
    </source>
</evidence>
<dbReference type="Pfam" id="PF00067">
    <property type="entry name" value="p450"/>
    <property type="match status" value="1"/>
</dbReference>
<dbReference type="Proteomes" id="UP000015453">
    <property type="component" value="Unassembled WGS sequence"/>
</dbReference>
<evidence type="ECO:0000256" key="1">
    <source>
        <dbReference type="ARBA" id="ARBA00004167"/>
    </source>
</evidence>
<dbReference type="OrthoDB" id="1470350at2759"/>
<feature type="non-terminal residue" evidence="3">
    <location>
        <position position="1"/>
    </location>
</feature>
<dbReference type="InterPro" id="IPR001128">
    <property type="entry name" value="Cyt_P450"/>
</dbReference>
<keyword evidence="2" id="KW-0560">Oxidoreductase</keyword>
<gene>
    <name evidence="3" type="ORF">M569_14569</name>
</gene>
<comment type="subcellular location">
    <subcellularLocation>
        <location evidence="1">Membrane</location>
        <topology evidence="1">Single-pass membrane protein</topology>
    </subcellularLocation>
</comment>
<sequence length="213" mass="24184">AGVILAYFYLPYWRLRRIPGPPAIPFIGHLHLLHKHGPDLFSTLARRYGPIFRFHMGRQPLIIVADAELCREVGIKKFKYFSNRSIPSPIRASPLHKKGLFWSKDSRWSAMRNTILSVYQPSHLSKLIPVMEDCICSATRNLDAKRLAFSDLSLRLATDVIGRAAFGVNFALSKDDDDEDESVGDDDHYDVHGFINQHIYSTTQLKMDLSGSV</sequence>
<organism evidence="3 4">
    <name type="scientific">Genlisea aurea</name>
    <dbReference type="NCBI Taxonomy" id="192259"/>
    <lineage>
        <taxon>Eukaryota</taxon>
        <taxon>Viridiplantae</taxon>
        <taxon>Streptophyta</taxon>
        <taxon>Embryophyta</taxon>
        <taxon>Tracheophyta</taxon>
        <taxon>Spermatophyta</taxon>
        <taxon>Magnoliopsida</taxon>
        <taxon>eudicotyledons</taxon>
        <taxon>Gunneridae</taxon>
        <taxon>Pentapetalae</taxon>
        <taxon>asterids</taxon>
        <taxon>lamiids</taxon>
        <taxon>Lamiales</taxon>
        <taxon>Lentibulariaceae</taxon>
        <taxon>Genlisea</taxon>
    </lineage>
</organism>
<dbReference type="GO" id="GO:0020037">
    <property type="term" value="F:heme binding"/>
    <property type="evidence" value="ECO:0007669"/>
    <property type="project" value="InterPro"/>
</dbReference>
<comment type="caution">
    <text evidence="3">The sequence shown here is derived from an EMBL/GenBank/DDBJ whole genome shotgun (WGS) entry which is preliminary data.</text>
</comment>
<dbReference type="GO" id="GO:0016020">
    <property type="term" value="C:membrane"/>
    <property type="evidence" value="ECO:0007669"/>
    <property type="project" value="UniProtKB-SubCell"/>
</dbReference>
<dbReference type="GO" id="GO:0005506">
    <property type="term" value="F:iron ion binding"/>
    <property type="evidence" value="ECO:0007669"/>
    <property type="project" value="InterPro"/>
</dbReference>
<dbReference type="AlphaFoldDB" id="S8C064"/>
<evidence type="ECO:0000313" key="3">
    <source>
        <dbReference type="EMBL" id="EPS60235.1"/>
    </source>
</evidence>
<dbReference type="InterPro" id="IPR036396">
    <property type="entry name" value="Cyt_P450_sf"/>
</dbReference>
<dbReference type="EMBL" id="AUSU01007717">
    <property type="protein sequence ID" value="EPS60235.1"/>
    <property type="molecule type" value="Genomic_DNA"/>
</dbReference>
<dbReference type="PANTHER" id="PTHR24301:SF2">
    <property type="entry name" value="THROMBOXANE-A SYNTHASE"/>
    <property type="match status" value="1"/>
</dbReference>
<evidence type="ECO:0000313" key="4">
    <source>
        <dbReference type="Proteomes" id="UP000015453"/>
    </source>
</evidence>
<evidence type="ECO:0000256" key="2">
    <source>
        <dbReference type="ARBA" id="ARBA00023002"/>
    </source>
</evidence>
<keyword evidence="4" id="KW-1185">Reference proteome</keyword>
<dbReference type="GO" id="GO:0004497">
    <property type="term" value="F:monooxygenase activity"/>
    <property type="evidence" value="ECO:0007669"/>
    <property type="project" value="InterPro"/>
</dbReference>
<proteinExistence type="predicted"/>
<dbReference type="PRINTS" id="PR00463">
    <property type="entry name" value="EP450I"/>
</dbReference>
<dbReference type="GO" id="GO:0016705">
    <property type="term" value="F:oxidoreductase activity, acting on paired donors, with incorporation or reduction of molecular oxygen"/>
    <property type="evidence" value="ECO:0007669"/>
    <property type="project" value="InterPro"/>
</dbReference>
<protein>
    <recommendedName>
        <fullName evidence="5">Cytochrome P450</fullName>
    </recommendedName>
</protein>
<dbReference type="PANTHER" id="PTHR24301">
    <property type="entry name" value="THROMBOXANE-A SYNTHASE"/>
    <property type="match status" value="1"/>
</dbReference>